<gene>
    <name evidence="6" type="ORF">SAMN05421541_116158</name>
</gene>
<keyword evidence="2" id="KW-0547">Nucleotide-binding</keyword>
<sequence length="952" mass="103306">MDEVVQTIGLLLREAELASLDMDDRIRLEQQAHDMVDSFWTLEEEYGSIDWLPVPAHRAMAALLAQARLSDGLTGEVEARRSPLGQSLLMYALPRMLVVEDAVAGEHLREAYVAVAHAASRNVAAHVAQDAMRHAAEIERLFTGDSYRMWLHGSGTNQFGQHEAAFDRVLRLVHNSTGGNLDAEAGAILAEFAAETAPQPLTNTNQGTYLDLIKEGMRLYLSFIASGCSGPAGEDWAMQATADFPVMFDEAAWQQARFWKFRPSRHLARLFQRDMPKSRHAYCAAALRLAARMQARLVAEADANAGRDTTAYRILVQRWGACETPAALSRHARSLPRFTLDGNVALDGNPEPGDAPSPTMPTADSGKGGRRATPFIAQWPDPAMVKSALADLDRLVGLAEVKADIHRVVSLAAVQQRRSAAGMATTPVNQHMVFTGNAGTGKTTVARILGKLLGGLGLVSKGHCVEIGPMDILGSCEGESALRMDAAVQKALGGVLFIDEAYALGPNEQGRPKDSGREAIEALLLGMENHRSDLIVIAAGYPAEMERLLASNPGLRSRFPKTVAFADHSGEEIMQTVDLLFAGDGYRVEPDARHRVQALVEHAIRRGRNENARGARNLFDQVRLRQADRLAVGLDDDLEIITAADVPLPGPVRTGPRQDVNQVLGQLNALVGLSEVKEEIYAMTALAHVHLHRVAHGLPNVDMSSHVAIMGNPGTGKTTVARLLGSIYQSLGLLPSGHVVEASRADLVAGYVGQTALKVKALVQKAMGGVLFIDEAYSLMVGGESQYDFGREALDELMMLMEKHRDEFICVLAGYPVQMQALLSTNPGLRSRVTRHLTIPDYHDAELRNIFVSMAARQNFRVEASAQEVAELHLAAARNVPEFANGRTARTLLESSITRQALRLARSGSVPDRADLSTLLAEDIGWDRFATAWRSANARSRESGGMGVAAMR</sequence>
<accession>A0A1I2KIV6</accession>
<dbReference type="InterPro" id="IPR027417">
    <property type="entry name" value="P-loop_NTPase"/>
</dbReference>
<dbReference type="STRING" id="35752.SAMN05421541_116158"/>
<dbReference type="FunFam" id="3.40.50.300:FF:000216">
    <property type="entry name" value="Type VII secretion ATPase EccA"/>
    <property type="match status" value="2"/>
</dbReference>
<dbReference type="Gene3D" id="1.10.8.60">
    <property type="match status" value="2"/>
</dbReference>
<evidence type="ECO:0000256" key="2">
    <source>
        <dbReference type="ARBA" id="ARBA00022741"/>
    </source>
</evidence>
<keyword evidence="7" id="KW-1185">Reference proteome</keyword>
<evidence type="ECO:0000313" key="6">
    <source>
        <dbReference type="EMBL" id="SFF65187.1"/>
    </source>
</evidence>
<feature type="domain" description="AAA+ ATPase" evidence="5">
    <location>
        <begin position="428"/>
        <end position="565"/>
    </location>
</feature>
<proteinExistence type="inferred from homology"/>
<dbReference type="RefSeq" id="WP_093620589.1">
    <property type="nucleotide sequence ID" value="NZ_BOMT01000086.1"/>
</dbReference>
<dbReference type="InterPro" id="IPR003959">
    <property type="entry name" value="ATPase_AAA_core"/>
</dbReference>
<organism evidence="6 7">
    <name type="scientific">Actinoplanes philippinensis</name>
    <dbReference type="NCBI Taxonomy" id="35752"/>
    <lineage>
        <taxon>Bacteria</taxon>
        <taxon>Bacillati</taxon>
        <taxon>Actinomycetota</taxon>
        <taxon>Actinomycetes</taxon>
        <taxon>Micromonosporales</taxon>
        <taxon>Micromonosporaceae</taxon>
        <taxon>Actinoplanes</taxon>
    </lineage>
</organism>
<dbReference type="Proteomes" id="UP000199645">
    <property type="component" value="Unassembled WGS sequence"/>
</dbReference>
<dbReference type="Pfam" id="PF00004">
    <property type="entry name" value="AAA"/>
    <property type="match status" value="2"/>
</dbReference>
<dbReference type="Pfam" id="PF17866">
    <property type="entry name" value="AAA_lid_6"/>
    <property type="match status" value="2"/>
</dbReference>
<evidence type="ECO:0000313" key="7">
    <source>
        <dbReference type="Proteomes" id="UP000199645"/>
    </source>
</evidence>
<name>A0A1I2KIV6_9ACTN</name>
<reference evidence="6 7" key="1">
    <citation type="submission" date="2016-10" db="EMBL/GenBank/DDBJ databases">
        <authorList>
            <person name="de Groot N.N."/>
        </authorList>
    </citation>
    <scope>NUCLEOTIDE SEQUENCE [LARGE SCALE GENOMIC DNA]</scope>
    <source>
        <strain evidence="6 7">DSM 43019</strain>
    </source>
</reference>
<keyword evidence="3" id="KW-0067">ATP-binding</keyword>
<dbReference type="InterPro" id="IPR003593">
    <property type="entry name" value="AAA+_ATPase"/>
</dbReference>
<feature type="region of interest" description="Disordered" evidence="4">
    <location>
        <begin position="347"/>
        <end position="370"/>
    </location>
</feature>
<dbReference type="SMART" id="SM00382">
    <property type="entry name" value="AAA"/>
    <property type="match status" value="2"/>
</dbReference>
<dbReference type="EMBL" id="FONV01000016">
    <property type="protein sequence ID" value="SFF65187.1"/>
    <property type="molecule type" value="Genomic_DNA"/>
</dbReference>
<dbReference type="InterPro" id="IPR000641">
    <property type="entry name" value="CbxX/CfxQ"/>
</dbReference>
<dbReference type="GO" id="GO:0005524">
    <property type="term" value="F:ATP binding"/>
    <property type="evidence" value="ECO:0007669"/>
    <property type="project" value="UniProtKB-KW"/>
</dbReference>
<feature type="domain" description="AAA+ ATPase" evidence="5">
    <location>
        <begin position="703"/>
        <end position="841"/>
    </location>
</feature>
<evidence type="ECO:0000256" key="4">
    <source>
        <dbReference type="SAM" id="MobiDB-lite"/>
    </source>
</evidence>
<evidence type="ECO:0000256" key="3">
    <source>
        <dbReference type="ARBA" id="ARBA00022840"/>
    </source>
</evidence>
<evidence type="ECO:0000256" key="1">
    <source>
        <dbReference type="ARBA" id="ARBA00010378"/>
    </source>
</evidence>
<dbReference type="InterPro" id="IPR041627">
    <property type="entry name" value="AAA_lid_6"/>
</dbReference>
<dbReference type="PRINTS" id="PR00819">
    <property type="entry name" value="CBXCFQXSUPER"/>
</dbReference>
<dbReference type="CDD" id="cd00009">
    <property type="entry name" value="AAA"/>
    <property type="match status" value="2"/>
</dbReference>
<dbReference type="OrthoDB" id="9806903at2"/>
<evidence type="ECO:0000259" key="5">
    <source>
        <dbReference type="SMART" id="SM00382"/>
    </source>
</evidence>
<dbReference type="PANTHER" id="PTHR43392">
    <property type="entry name" value="AAA-TYPE ATPASE FAMILY PROTEIN / ANKYRIN REPEAT FAMILY PROTEIN"/>
    <property type="match status" value="1"/>
</dbReference>
<dbReference type="SUPFAM" id="SSF52540">
    <property type="entry name" value="P-loop containing nucleoside triphosphate hydrolases"/>
    <property type="match status" value="2"/>
</dbReference>
<dbReference type="InterPro" id="IPR050773">
    <property type="entry name" value="CbxX/CfxQ_RuBisCO_ESX"/>
</dbReference>
<comment type="similarity">
    <text evidence="1">Belongs to the CbxX/CfxQ family.</text>
</comment>
<protein>
    <submittedName>
        <fullName evidence="6">AAA+-type ATPase, SpoVK/Ycf46/Vps4 family</fullName>
    </submittedName>
</protein>
<dbReference type="PANTHER" id="PTHR43392:SF2">
    <property type="entry name" value="AAA-TYPE ATPASE FAMILY PROTEIN _ ANKYRIN REPEAT FAMILY PROTEIN"/>
    <property type="match status" value="1"/>
</dbReference>
<dbReference type="Gene3D" id="3.40.50.300">
    <property type="entry name" value="P-loop containing nucleotide triphosphate hydrolases"/>
    <property type="match status" value="2"/>
</dbReference>
<dbReference type="GO" id="GO:0016887">
    <property type="term" value="F:ATP hydrolysis activity"/>
    <property type="evidence" value="ECO:0007669"/>
    <property type="project" value="InterPro"/>
</dbReference>
<dbReference type="AlphaFoldDB" id="A0A1I2KIV6"/>